<feature type="transmembrane region" description="Helical" evidence="1">
    <location>
        <begin position="60"/>
        <end position="83"/>
    </location>
</feature>
<feature type="domain" description="DUF6534" evidence="2">
    <location>
        <begin position="181"/>
        <end position="266"/>
    </location>
</feature>
<dbReference type="Proteomes" id="UP000320762">
    <property type="component" value="Unassembled WGS sequence"/>
</dbReference>
<feature type="transmembrane region" description="Helical" evidence="1">
    <location>
        <begin position="103"/>
        <end position="126"/>
    </location>
</feature>
<feature type="transmembrane region" description="Helical" evidence="1">
    <location>
        <begin position="243"/>
        <end position="262"/>
    </location>
</feature>
<dbReference type="OrthoDB" id="3190888at2759"/>
<sequence length="366" mass="40498">MSLDGSNVAPLSVASLMNVDETIGAMSIGFSVSCLLFGVLSTQVFIYFRRYPYDMYGYKAFVIGIWMLELMGQVLIGHAVYYYTISHFAEPLVFITGDVVWTLIVQIIFGDVVGSLVKACFALRVYRFSGRNWWVTGIIFFLILAQFGLGIAYTQRSFVLNRLVLIPKIKTIATLALSANVATDASIAIALCFFLGKLRTGHHKSDTMVNKLTVYAINTGLLTSLVSLSTLLLYNLRPQTFEFMAMFFVLSKLYAISLMCTLTTRKIVRGRGTDREGLTSGYTGGGTSFIGGTATSNTVYKINHHHRTAGMPRTPHTHSQKANGALEIGIRQEVSVVSDIEMDERKAYELPIKPPVVARPPQGDYF</sequence>
<keyword evidence="1" id="KW-1133">Transmembrane helix</keyword>
<proteinExistence type="predicted"/>
<name>A0A550CJN5_9AGAR</name>
<evidence type="ECO:0000313" key="3">
    <source>
        <dbReference type="EMBL" id="TRM65020.1"/>
    </source>
</evidence>
<feature type="transmembrane region" description="Helical" evidence="1">
    <location>
        <begin position="215"/>
        <end position="237"/>
    </location>
</feature>
<gene>
    <name evidence="3" type="ORF">BD626DRAFT_567876</name>
</gene>
<reference evidence="3 4" key="1">
    <citation type="journal article" date="2019" name="New Phytol.">
        <title>Comparative genomics reveals unique wood-decay strategies and fruiting body development in the Schizophyllaceae.</title>
        <authorList>
            <person name="Almasi E."/>
            <person name="Sahu N."/>
            <person name="Krizsan K."/>
            <person name="Balint B."/>
            <person name="Kovacs G.M."/>
            <person name="Kiss B."/>
            <person name="Cseklye J."/>
            <person name="Drula E."/>
            <person name="Henrissat B."/>
            <person name="Nagy I."/>
            <person name="Chovatia M."/>
            <person name="Adam C."/>
            <person name="LaButti K."/>
            <person name="Lipzen A."/>
            <person name="Riley R."/>
            <person name="Grigoriev I.V."/>
            <person name="Nagy L.G."/>
        </authorList>
    </citation>
    <scope>NUCLEOTIDE SEQUENCE [LARGE SCALE GENOMIC DNA]</scope>
    <source>
        <strain evidence="3 4">NL-1724</strain>
    </source>
</reference>
<keyword evidence="1" id="KW-0812">Transmembrane</keyword>
<keyword evidence="4" id="KW-1185">Reference proteome</keyword>
<feature type="transmembrane region" description="Helical" evidence="1">
    <location>
        <begin position="133"/>
        <end position="152"/>
    </location>
</feature>
<organism evidence="3 4">
    <name type="scientific">Schizophyllum amplum</name>
    <dbReference type="NCBI Taxonomy" id="97359"/>
    <lineage>
        <taxon>Eukaryota</taxon>
        <taxon>Fungi</taxon>
        <taxon>Dikarya</taxon>
        <taxon>Basidiomycota</taxon>
        <taxon>Agaricomycotina</taxon>
        <taxon>Agaricomycetes</taxon>
        <taxon>Agaricomycetidae</taxon>
        <taxon>Agaricales</taxon>
        <taxon>Schizophyllaceae</taxon>
        <taxon>Schizophyllum</taxon>
    </lineage>
</organism>
<evidence type="ECO:0000259" key="2">
    <source>
        <dbReference type="Pfam" id="PF20152"/>
    </source>
</evidence>
<comment type="caution">
    <text evidence="3">The sequence shown here is derived from an EMBL/GenBank/DDBJ whole genome shotgun (WGS) entry which is preliminary data.</text>
</comment>
<dbReference type="AlphaFoldDB" id="A0A550CJN5"/>
<evidence type="ECO:0000313" key="4">
    <source>
        <dbReference type="Proteomes" id="UP000320762"/>
    </source>
</evidence>
<accession>A0A550CJN5</accession>
<keyword evidence="1" id="KW-0472">Membrane</keyword>
<evidence type="ECO:0000256" key="1">
    <source>
        <dbReference type="SAM" id="Phobius"/>
    </source>
</evidence>
<dbReference type="Pfam" id="PF20152">
    <property type="entry name" value="DUF6534"/>
    <property type="match status" value="1"/>
</dbReference>
<dbReference type="EMBL" id="VDMD01000006">
    <property type="protein sequence ID" value="TRM65020.1"/>
    <property type="molecule type" value="Genomic_DNA"/>
</dbReference>
<protein>
    <recommendedName>
        <fullName evidence="2">DUF6534 domain-containing protein</fullName>
    </recommendedName>
</protein>
<dbReference type="PANTHER" id="PTHR40465">
    <property type="entry name" value="CHROMOSOME 1, WHOLE GENOME SHOTGUN SEQUENCE"/>
    <property type="match status" value="1"/>
</dbReference>
<feature type="transmembrane region" description="Helical" evidence="1">
    <location>
        <begin position="172"/>
        <end position="195"/>
    </location>
</feature>
<dbReference type="PANTHER" id="PTHR40465:SF1">
    <property type="entry name" value="DUF6534 DOMAIN-CONTAINING PROTEIN"/>
    <property type="match status" value="1"/>
</dbReference>
<feature type="transmembrane region" description="Helical" evidence="1">
    <location>
        <begin position="23"/>
        <end position="48"/>
    </location>
</feature>
<dbReference type="InterPro" id="IPR045339">
    <property type="entry name" value="DUF6534"/>
</dbReference>